<evidence type="ECO:0000259" key="8">
    <source>
        <dbReference type="PROSITE" id="PS50850"/>
    </source>
</evidence>
<sequence>MGSTDTKFSIFSFDEKTRILHLSWVAFFLTFFVWFNHAPLKDPIMASMSMALADWKTLLLLNVALTIPARIIVGMLVDKYGPKRIFTGLLVFGSIPCFMFAVADDFQQMALARFLLGGVGAGFVIGIRLISEWFPAKQAGVASGIYAGWGNFGSSAAAMTIPLIAFLFGGDDGWRYAIALTGVIALFYAFIFYRFISDTPKGSTYFKPKKSGAMEVTSKRDLWLYILLNLPMYLALAVIALRLAPIGAEIFPENVLGTPLITNSAVYMICAGLIALYIYNIKKILHINLKPLSQPVPEIHQYKFKQVVLLSFTYMVTFGSELAVISMLPSFFIDNYQLSPAVGAAIAGAVFASFNLFARPLGGLLSDKVGRKRALSILLAGSAIGYFLMSNLDSGTPLMIAILATMTASLFVHAGNGAVYAVVPLIRRRMTGQIAGMVGAFGNVGAVVFLLIYSVSSPSVFFISLSVFAVAMFLLIQLLEEPKGSMAEVLPDGTVQMIEVE</sequence>
<comment type="subcellular location">
    <subcellularLocation>
        <location evidence="1">Membrane</location>
        <topology evidence="1">Multi-pass membrane protein</topology>
    </subcellularLocation>
</comment>
<keyword evidence="3 7" id="KW-0812">Transmembrane</keyword>
<feature type="transmembrane region" description="Helical" evidence="7">
    <location>
        <begin position="398"/>
        <end position="422"/>
    </location>
</feature>
<reference evidence="9" key="1">
    <citation type="submission" date="2018-06" db="EMBL/GenBank/DDBJ databases">
        <authorList>
            <person name="Zhirakovskaya E."/>
        </authorList>
    </citation>
    <scope>NUCLEOTIDE SEQUENCE</scope>
</reference>
<protein>
    <submittedName>
        <fullName evidence="9">Nitrate/nitrite transporter</fullName>
    </submittedName>
</protein>
<feature type="transmembrane region" description="Helical" evidence="7">
    <location>
        <begin position="338"/>
        <end position="362"/>
    </location>
</feature>
<dbReference type="SUPFAM" id="SSF103473">
    <property type="entry name" value="MFS general substrate transporter"/>
    <property type="match status" value="2"/>
</dbReference>
<dbReference type="GO" id="GO:0015112">
    <property type="term" value="F:nitrate transmembrane transporter activity"/>
    <property type="evidence" value="ECO:0007669"/>
    <property type="project" value="InterPro"/>
</dbReference>
<dbReference type="InterPro" id="IPR044772">
    <property type="entry name" value="NO3_transporter"/>
</dbReference>
<dbReference type="GO" id="GO:0016020">
    <property type="term" value="C:membrane"/>
    <property type="evidence" value="ECO:0007669"/>
    <property type="project" value="UniProtKB-SubCell"/>
</dbReference>
<feature type="transmembrane region" description="Helical" evidence="7">
    <location>
        <begin position="55"/>
        <end position="73"/>
    </location>
</feature>
<feature type="transmembrane region" description="Helical" evidence="7">
    <location>
        <begin position="174"/>
        <end position="196"/>
    </location>
</feature>
<feature type="transmembrane region" description="Helical" evidence="7">
    <location>
        <begin position="307"/>
        <end position="332"/>
    </location>
</feature>
<dbReference type="AlphaFoldDB" id="A0A3B0ZXM8"/>
<dbReference type="InterPro" id="IPR011701">
    <property type="entry name" value="MFS"/>
</dbReference>
<name>A0A3B0ZXM8_9ZZZZ</name>
<dbReference type="PANTHER" id="PTHR23515">
    <property type="entry name" value="HIGH-AFFINITY NITRATE TRANSPORTER 2.3"/>
    <property type="match status" value="1"/>
</dbReference>
<feature type="transmembrane region" description="Helical" evidence="7">
    <location>
        <begin position="85"/>
        <end position="103"/>
    </location>
</feature>
<evidence type="ECO:0000256" key="6">
    <source>
        <dbReference type="ARBA" id="ARBA00023136"/>
    </source>
</evidence>
<keyword evidence="5" id="KW-0534">Nitrate assimilation</keyword>
<dbReference type="InterPro" id="IPR036259">
    <property type="entry name" value="MFS_trans_sf"/>
</dbReference>
<feature type="transmembrane region" description="Helical" evidence="7">
    <location>
        <begin position="374"/>
        <end position="392"/>
    </location>
</feature>
<feature type="transmembrane region" description="Helical" evidence="7">
    <location>
        <begin position="143"/>
        <end position="168"/>
    </location>
</feature>
<evidence type="ECO:0000313" key="9">
    <source>
        <dbReference type="EMBL" id="VAW90679.1"/>
    </source>
</evidence>
<dbReference type="EMBL" id="UOFR01000003">
    <property type="protein sequence ID" value="VAW90679.1"/>
    <property type="molecule type" value="Genomic_DNA"/>
</dbReference>
<evidence type="ECO:0000256" key="2">
    <source>
        <dbReference type="ARBA" id="ARBA00008432"/>
    </source>
</evidence>
<accession>A0A3B0ZXM8</accession>
<keyword evidence="6 7" id="KW-0472">Membrane</keyword>
<gene>
    <name evidence="9" type="ORF">MNBD_GAMMA21-1759</name>
</gene>
<dbReference type="PROSITE" id="PS50850">
    <property type="entry name" value="MFS"/>
    <property type="match status" value="1"/>
</dbReference>
<dbReference type="GO" id="GO:0042128">
    <property type="term" value="P:nitrate assimilation"/>
    <property type="evidence" value="ECO:0007669"/>
    <property type="project" value="UniProtKB-KW"/>
</dbReference>
<dbReference type="InterPro" id="IPR020846">
    <property type="entry name" value="MFS_dom"/>
</dbReference>
<comment type="similarity">
    <text evidence="2">Belongs to the major facilitator superfamily. Nitrate/nitrite porter (TC 2.A.1.8) family.</text>
</comment>
<feature type="transmembrane region" description="Helical" evidence="7">
    <location>
        <begin position="109"/>
        <end position="131"/>
    </location>
</feature>
<feature type="transmembrane region" description="Helical" evidence="7">
    <location>
        <begin position="222"/>
        <end position="244"/>
    </location>
</feature>
<feature type="transmembrane region" description="Helical" evidence="7">
    <location>
        <begin position="434"/>
        <end position="453"/>
    </location>
</feature>
<evidence type="ECO:0000256" key="4">
    <source>
        <dbReference type="ARBA" id="ARBA00022989"/>
    </source>
</evidence>
<keyword evidence="4 7" id="KW-1133">Transmembrane helix</keyword>
<organism evidence="9">
    <name type="scientific">hydrothermal vent metagenome</name>
    <dbReference type="NCBI Taxonomy" id="652676"/>
    <lineage>
        <taxon>unclassified sequences</taxon>
        <taxon>metagenomes</taxon>
        <taxon>ecological metagenomes</taxon>
    </lineage>
</organism>
<dbReference type="Pfam" id="PF07690">
    <property type="entry name" value="MFS_1"/>
    <property type="match status" value="2"/>
</dbReference>
<feature type="transmembrane region" description="Helical" evidence="7">
    <location>
        <begin position="264"/>
        <end position="281"/>
    </location>
</feature>
<dbReference type="Gene3D" id="1.20.1250.20">
    <property type="entry name" value="MFS general substrate transporter like domains"/>
    <property type="match status" value="2"/>
</dbReference>
<evidence type="ECO:0000256" key="5">
    <source>
        <dbReference type="ARBA" id="ARBA00023063"/>
    </source>
</evidence>
<evidence type="ECO:0000256" key="1">
    <source>
        <dbReference type="ARBA" id="ARBA00004141"/>
    </source>
</evidence>
<evidence type="ECO:0000256" key="7">
    <source>
        <dbReference type="SAM" id="Phobius"/>
    </source>
</evidence>
<feature type="transmembrane region" description="Helical" evidence="7">
    <location>
        <begin position="19"/>
        <end position="35"/>
    </location>
</feature>
<feature type="domain" description="Major facilitator superfamily (MFS) profile" evidence="8">
    <location>
        <begin position="19"/>
        <end position="483"/>
    </location>
</feature>
<evidence type="ECO:0000256" key="3">
    <source>
        <dbReference type="ARBA" id="ARBA00022692"/>
    </source>
</evidence>
<proteinExistence type="inferred from homology"/>
<feature type="transmembrane region" description="Helical" evidence="7">
    <location>
        <begin position="459"/>
        <end position="479"/>
    </location>
</feature>